<dbReference type="OrthoDB" id="5422719at2759"/>
<feature type="region of interest" description="Disordered" evidence="1">
    <location>
        <begin position="589"/>
        <end position="695"/>
    </location>
</feature>
<feature type="region of interest" description="Disordered" evidence="1">
    <location>
        <begin position="311"/>
        <end position="481"/>
    </location>
</feature>
<gene>
    <name evidence="2" type="ORF">IMSHALPRED_009641</name>
</gene>
<feature type="compositionally biased region" description="Pro residues" evidence="1">
    <location>
        <begin position="254"/>
        <end position="263"/>
    </location>
</feature>
<dbReference type="EMBL" id="CAJPDT010000075">
    <property type="protein sequence ID" value="CAF9934242.1"/>
    <property type="molecule type" value="Genomic_DNA"/>
</dbReference>
<feature type="compositionally biased region" description="Basic and acidic residues" evidence="1">
    <location>
        <begin position="134"/>
        <end position="149"/>
    </location>
</feature>
<feature type="compositionally biased region" description="Polar residues" evidence="1">
    <location>
        <begin position="207"/>
        <end position="228"/>
    </location>
</feature>
<comment type="caution">
    <text evidence="2">The sequence shown here is derived from an EMBL/GenBank/DDBJ whole genome shotgun (WGS) entry which is preliminary data.</text>
</comment>
<name>A0A8H3G0A4_9LECA</name>
<feature type="compositionally biased region" description="Basic and acidic residues" evidence="1">
    <location>
        <begin position="340"/>
        <end position="355"/>
    </location>
</feature>
<dbReference type="AlphaFoldDB" id="A0A8H3G0A4"/>
<evidence type="ECO:0000313" key="3">
    <source>
        <dbReference type="Proteomes" id="UP000664534"/>
    </source>
</evidence>
<reference evidence="2" key="1">
    <citation type="submission" date="2021-03" db="EMBL/GenBank/DDBJ databases">
        <authorList>
            <person name="Tagirdzhanova G."/>
        </authorList>
    </citation>
    <scope>NUCLEOTIDE SEQUENCE</scope>
</reference>
<feature type="compositionally biased region" description="Basic and acidic residues" evidence="1">
    <location>
        <begin position="452"/>
        <end position="464"/>
    </location>
</feature>
<feature type="region of interest" description="Disordered" evidence="1">
    <location>
        <begin position="1"/>
        <end position="280"/>
    </location>
</feature>
<feature type="compositionally biased region" description="Basic and acidic residues" evidence="1">
    <location>
        <begin position="415"/>
        <end position="427"/>
    </location>
</feature>
<feature type="compositionally biased region" description="Polar residues" evidence="1">
    <location>
        <begin position="163"/>
        <end position="174"/>
    </location>
</feature>
<organism evidence="2 3">
    <name type="scientific">Imshaugia aleurites</name>
    <dbReference type="NCBI Taxonomy" id="172621"/>
    <lineage>
        <taxon>Eukaryota</taxon>
        <taxon>Fungi</taxon>
        <taxon>Dikarya</taxon>
        <taxon>Ascomycota</taxon>
        <taxon>Pezizomycotina</taxon>
        <taxon>Lecanoromycetes</taxon>
        <taxon>OSLEUM clade</taxon>
        <taxon>Lecanoromycetidae</taxon>
        <taxon>Lecanorales</taxon>
        <taxon>Lecanorineae</taxon>
        <taxon>Parmeliaceae</taxon>
        <taxon>Imshaugia</taxon>
    </lineage>
</organism>
<accession>A0A8H3G0A4</accession>
<keyword evidence="3" id="KW-1185">Reference proteome</keyword>
<feature type="compositionally biased region" description="Basic residues" evidence="1">
    <location>
        <begin position="683"/>
        <end position="694"/>
    </location>
</feature>
<feature type="compositionally biased region" description="Polar residues" evidence="1">
    <location>
        <begin position="41"/>
        <end position="50"/>
    </location>
</feature>
<feature type="compositionally biased region" description="Low complexity" evidence="1">
    <location>
        <begin position="428"/>
        <end position="439"/>
    </location>
</feature>
<feature type="compositionally biased region" description="Polar residues" evidence="1">
    <location>
        <begin position="382"/>
        <end position="392"/>
    </location>
</feature>
<evidence type="ECO:0000313" key="2">
    <source>
        <dbReference type="EMBL" id="CAF9934242.1"/>
    </source>
</evidence>
<evidence type="ECO:0000256" key="1">
    <source>
        <dbReference type="SAM" id="MobiDB-lite"/>
    </source>
</evidence>
<feature type="compositionally biased region" description="Basic and acidic residues" evidence="1">
    <location>
        <begin position="311"/>
        <end position="331"/>
    </location>
</feature>
<proteinExistence type="predicted"/>
<feature type="compositionally biased region" description="Polar residues" evidence="1">
    <location>
        <begin position="613"/>
        <end position="622"/>
    </location>
</feature>
<protein>
    <submittedName>
        <fullName evidence="2">Uncharacterized protein</fullName>
    </submittedName>
</protein>
<dbReference type="Proteomes" id="UP000664534">
    <property type="component" value="Unassembled WGS sequence"/>
</dbReference>
<feature type="region of interest" description="Disordered" evidence="1">
    <location>
        <begin position="720"/>
        <end position="770"/>
    </location>
</feature>
<sequence length="930" mass="102265">MSKFRAINRPSNSPRKHTPGKRLLADAISAQGSEMVRDQGSALSPMQGMSTTPTTRTTREQPHPRVIIPAKKLRLSPRTDGVGSAQSSTAKPGAAVVPPGKQNPAQSRDTRNIGQAVAKANKAGNRKKKTSKLSKPEARREQAPREKKIMSSIEHSARKRIASFSSDCSPNGANESEYLPSPAKLVDQPFDSASDTPSRRSPRKHSSTCPSAGSNLVAGSTTDSSSLHPSPRASGTLAVAKREKPTAGQNTPIPETPLAPKPSSPSIWSSQTRKKKYKEADFVEIPKEVYDYEKIKKAEKKIREQLALKKEIMRAGKRAEKGKFAERRPVDGADDSTQSTDKRKEVYEVEQNEPRKRQKLLKSQKPVLENQSLADDKKLSCDGSQTGKQINASKLPEGKTTEKQVQGHATFVVKAEGRSDVDVRSRAAIEASSRASGASKNKDMQRSFQSHVPEDQSGESHDQTSKYSKQQGEPPSEDWRKSFTRREVPVPQIPRKCSCALLPEYFTRNPGYIPRLTTWPGGELEFFEHVKQISCCRGTVHPPHVIDACKTMLTENGYPNPSAEQSLDSIIDFANGILSSDDRNDVHLGRAQSSITPPTFYGHKQSYPLPNSVGCSSRSIQTTDKKPQSRGSHSGAEQSRPPKETLHKTLPPRTSLVHEKVQNTTILTGPGSAVVDNADGSPKQRKPSLGKRCRANIPSPRIFEDLPLGEENVAARRITKGLPEPSDGHSKSQASFNAQRKRHQSAPAHLVRRDNTANERGPSPGPTKRRHDHALQEIFNNAIHDMNRNVNSLKELLMERLPALPQTQTAPVQPAAASIAPPAAPITPAVAQDGNGAEEQHVRTGKRPSRAEQQLRLPVLDRNVPNHLRLTNEGIVDIGRIVNPYERHTKAPYAFSWSGRLWKEYHGLLTRCSNGVSVWTADEIKRLTRG</sequence>